<accession>A0AAE9WD51</accession>
<dbReference type="GO" id="GO:0071592">
    <property type="term" value="P:nicotinic acid riboside biosynthetic process"/>
    <property type="evidence" value="ECO:0007669"/>
    <property type="project" value="TreeGrafter"/>
</dbReference>
<keyword evidence="5" id="KW-0479">Metal-binding</keyword>
<comment type="cofactor">
    <cofactor evidence="1 12">
        <name>Mg(2+)</name>
        <dbReference type="ChEBI" id="CHEBI:18420"/>
    </cofactor>
</comment>
<dbReference type="PANTHER" id="PTHR28213">
    <property type="entry name" value="IMP-SPECIFIC 5'-NUCLEOTIDASE 1"/>
    <property type="match status" value="1"/>
</dbReference>
<dbReference type="Proteomes" id="UP001212411">
    <property type="component" value="Chromosome 1"/>
</dbReference>
<evidence type="ECO:0000256" key="4">
    <source>
        <dbReference type="ARBA" id="ARBA00015544"/>
    </source>
</evidence>
<sequence>MASRYRVEYALKQHRKDNFIEWIKGLLAVPFVLHAGKPSQKEVTKAKEEETLERYARILRDVECLIESHVELTAQGRHHSQLKMLVPTITSFWTPLPLVQALYDLEPKLCLAKRSFVAPSFNDVRTILGGAQLRYLAQHSLEMVSFDGDVTLYEDGQPLLADNPVISRLVQLLSRDIYVVILTAAGYPSPSGKEYMDRFSGLLQAIEDSDLVDTQKRKLHVLGGESNYLFEYNPLHGLQWVEPESWMLPIMKTWPVDEISQLLDTAEDALRSCITGLNIDAKIIRKERSVGFAPSLGQKLRREQLEETVLEVQTTLQLMNFSVPFTAFNGGNDIWCDIGDKKLGVHCLQYFFAISHPSKCLHVGDQFLSAGNNDYKARSAATTVWVSSPSETVEFLDYYFSQLPYQP</sequence>
<dbReference type="SUPFAM" id="SSF56784">
    <property type="entry name" value="HAD-like"/>
    <property type="match status" value="1"/>
</dbReference>
<dbReference type="GO" id="GO:0000287">
    <property type="term" value="F:magnesium ion binding"/>
    <property type="evidence" value="ECO:0007669"/>
    <property type="project" value="InterPro"/>
</dbReference>
<keyword evidence="8" id="KW-0067">ATP-binding</keyword>
<keyword evidence="10 12" id="KW-0546">Nucleotide metabolism</keyword>
<gene>
    <name evidence="13" type="primary">isn1</name>
    <name evidence="13" type="ORF">SOMG_01066</name>
</gene>
<dbReference type="KEGG" id="som:SOMG_01066"/>
<evidence type="ECO:0000256" key="5">
    <source>
        <dbReference type="ARBA" id="ARBA00022723"/>
    </source>
</evidence>
<dbReference type="GO" id="GO:0005524">
    <property type="term" value="F:ATP binding"/>
    <property type="evidence" value="ECO:0007669"/>
    <property type="project" value="UniProtKB-KW"/>
</dbReference>
<organism evidence="13 14">
    <name type="scientific">Schizosaccharomyces osmophilus</name>
    <dbReference type="NCBI Taxonomy" id="2545709"/>
    <lineage>
        <taxon>Eukaryota</taxon>
        <taxon>Fungi</taxon>
        <taxon>Dikarya</taxon>
        <taxon>Ascomycota</taxon>
        <taxon>Taphrinomycotina</taxon>
        <taxon>Schizosaccharomycetes</taxon>
        <taxon>Schizosaccharomycetales</taxon>
        <taxon>Schizosaccharomycetaceae</taxon>
        <taxon>Schizosaccharomyces</taxon>
    </lineage>
</organism>
<evidence type="ECO:0000256" key="7">
    <source>
        <dbReference type="ARBA" id="ARBA00022801"/>
    </source>
</evidence>
<comment type="similarity">
    <text evidence="2 12">Belongs to the ISN1 family.</text>
</comment>
<dbReference type="RefSeq" id="XP_056037230.1">
    <property type="nucleotide sequence ID" value="XM_056179859.1"/>
</dbReference>
<evidence type="ECO:0000313" key="13">
    <source>
        <dbReference type="EMBL" id="WBW72987.1"/>
    </source>
</evidence>
<evidence type="ECO:0000256" key="10">
    <source>
        <dbReference type="ARBA" id="ARBA00023080"/>
    </source>
</evidence>
<comment type="catalytic activity">
    <reaction evidence="11">
        <text>IMP + H2O = inosine + phosphate</text>
        <dbReference type="Rhea" id="RHEA:27718"/>
        <dbReference type="ChEBI" id="CHEBI:15377"/>
        <dbReference type="ChEBI" id="CHEBI:17596"/>
        <dbReference type="ChEBI" id="CHEBI:43474"/>
        <dbReference type="ChEBI" id="CHEBI:58053"/>
        <dbReference type="EC" id="3.1.3.99"/>
    </reaction>
</comment>
<dbReference type="GeneID" id="80874548"/>
<evidence type="ECO:0000256" key="12">
    <source>
        <dbReference type="PIRNR" id="PIRNR028836"/>
    </source>
</evidence>
<dbReference type="EMBL" id="CP115611">
    <property type="protein sequence ID" value="WBW72987.1"/>
    <property type="molecule type" value="Genomic_DNA"/>
</dbReference>
<proteinExistence type="inferred from homology"/>
<comment type="function">
    <text evidence="12">IMP-specific 5'-nucleotidase involved in IMP (inositol monophosphate) degradation.</text>
</comment>
<evidence type="ECO:0000256" key="11">
    <source>
        <dbReference type="ARBA" id="ARBA00047413"/>
    </source>
</evidence>
<dbReference type="EC" id="3.1.3.-" evidence="12"/>
<evidence type="ECO:0000256" key="3">
    <source>
        <dbReference type="ARBA" id="ARBA00011881"/>
    </source>
</evidence>
<evidence type="ECO:0000256" key="9">
    <source>
        <dbReference type="ARBA" id="ARBA00022842"/>
    </source>
</evidence>
<dbReference type="PANTHER" id="PTHR28213:SF1">
    <property type="entry name" value="IMP-SPECIFIC 5'-NUCLEOTIDASE 1"/>
    <property type="match status" value="1"/>
</dbReference>
<dbReference type="PIRSF" id="PIRSF028836">
    <property type="entry name" value="ISN1"/>
    <property type="match status" value="1"/>
</dbReference>
<reference evidence="13 14" key="1">
    <citation type="journal article" date="2023" name="G3 (Bethesda)">
        <title>A high-quality reference genome for the fission yeast Schizosaccharomyces osmophilus.</title>
        <authorList>
            <person name="Jia G.S."/>
            <person name="Zhang W.C."/>
            <person name="Liang Y."/>
            <person name="Liu X.H."/>
            <person name="Rhind N."/>
            <person name="Pidoux A."/>
            <person name="Brysch-Herzberg M."/>
            <person name="Du L.L."/>
        </authorList>
    </citation>
    <scope>NUCLEOTIDE SEQUENCE [LARGE SCALE GENOMIC DNA]</scope>
    <source>
        <strain evidence="13 14">CBS 15793</strain>
    </source>
</reference>
<dbReference type="GO" id="GO:0009117">
    <property type="term" value="P:nucleotide metabolic process"/>
    <property type="evidence" value="ECO:0007669"/>
    <property type="project" value="UniProtKB-KW"/>
</dbReference>
<keyword evidence="6" id="KW-0547">Nucleotide-binding</keyword>
<evidence type="ECO:0000256" key="1">
    <source>
        <dbReference type="ARBA" id="ARBA00001946"/>
    </source>
</evidence>
<dbReference type="InterPro" id="IPR009453">
    <property type="entry name" value="ISN1"/>
</dbReference>
<name>A0AAE9WD51_9SCHI</name>
<keyword evidence="7 12" id="KW-0378">Hydrolase</keyword>
<dbReference type="GO" id="GO:0071590">
    <property type="term" value="P:nicotinamide riboside biosynthetic process"/>
    <property type="evidence" value="ECO:0007669"/>
    <property type="project" value="TreeGrafter"/>
</dbReference>
<dbReference type="AlphaFoldDB" id="A0AAE9WD51"/>
<keyword evidence="14" id="KW-1185">Reference proteome</keyword>
<evidence type="ECO:0000256" key="2">
    <source>
        <dbReference type="ARBA" id="ARBA00005307"/>
    </source>
</evidence>
<keyword evidence="9 12" id="KW-0460">Magnesium</keyword>
<dbReference type="GO" id="GO:0006190">
    <property type="term" value="P:inosine salvage"/>
    <property type="evidence" value="ECO:0007669"/>
    <property type="project" value="InterPro"/>
</dbReference>
<protein>
    <recommendedName>
        <fullName evidence="4 12">IMP-specific 5'-nucleotidase 1</fullName>
        <ecNumber evidence="12">3.1.3.-</ecNumber>
    </recommendedName>
</protein>
<dbReference type="Pfam" id="PF06437">
    <property type="entry name" value="ISN1"/>
    <property type="match status" value="1"/>
</dbReference>
<evidence type="ECO:0000256" key="6">
    <source>
        <dbReference type="ARBA" id="ARBA00022741"/>
    </source>
</evidence>
<evidence type="ECO:0000313" key="14">
    <source>
        <dbReference type="Proteomes" id="UP001212411"/>
    </source>
</evidence>
<dbReference type="InterPro" id="IPR036412">
    <property type="entry name" value="HAD-like_sf"/>
</dbReference>
<comment type="subunit">
    <text evidence="3 12">Homotetramer.</text>
</comment>
<evidence type="ECO:0000256" key="8">
    <source>
        <dbReference type="ARBA" id="ARBA00022840"/>
    </source>
</evidence>
<dbReference type="GO" id="GO:0008253">
    <property type="term" value="F:5'-nucleotidase activity"/>
    <property type="evidence" value="ECO:0007669"/>
    <property type="project" value="InterPro"/>
</dbReference>